<protein>
    <submittedName>
        <fullName evidence="2">Uncharacterized protein</fullName>
    </submittedName>
</protein>
<gene>
    <name evidence="2" type="ORF">J5N97_022886</name>
</gene>
<accession>A0A9D5HB21</accession>
<reference evidence="2" key="1">
    <citation type="submission" date="2021-03" db="EMBL/GenBank/DDBJ databases">
        <authorList>
            <person name="Li Z."/>
            <person name="Yang C."/>
        </authorList>
    </citation>
    <scope>NUCLEOTIDE SEQUENCE</scope>
    <source>
        <strain evidence="2">Dzin_1.0</strain>
        <tissue evidence="2">Leaf</tissue>
    </source>
</reference>
<organism evidence="2 3">
    <name type="scientific">Dioscorea zingiberensis</name>
    <dbReference type="NCBI Taxonomy" id="325984"/>
    <lineage>
        <taxon>Eukaryota</taxon>
        <taxon>Viridiplantae</taxon>
        <taxon>Streptophyta</taxon>
        <taxon>Embryophyta</taxon>
        <taxon>Tracheophyta</taxon>
        <taxon>Spermatophyta</taxon>
        <taxon>Magnoliopsida</taxon>
        <taxon>Liliopsida</taxon>
        <taxon>Dioscoreales</taxon>
        <taxon>Dioscoreaceae</taxon>
        <taxon>Dioscorea</taxon>
    </lineage>
</organism>
<name>A0A9D5HB21_9LILI</name>
<dbReference type="Proteomes" id="UP001085076">
    <property type="component" value="Miscellaneous, Linkage group lg06"/>
</dbReference>
<proteinExistence type="predicted"/>
<dbReference type="EMBL" id="JAGGNH010000006">
    <property type="protein sequence ID" value="KAJ0970009.1"/>
    <property type="molecule type" value="Genomic_DNA"/>
</dbReference>
<evidence type="ECO:0000313" key="3">
    <source>
        <dbReference type="Proteomes" id="UP001085076"/>
    </source>
</evidence>
<evidence type="ECO:0000313" key="2">
    <source>
        <dbReference type="EMBL" id="KAJ0970009.1"/>
    </source>
</evidence>
<reference evidence="2" key="2">
    <citation type="journal article" date="2022" name="Hortic Res">
        <title>The genome of Dioscorea zingiberensis sheds light on the biosynthesis, origin and evolution of the medicinally important diosgenin saponins.</title>
        <authorList>
            <person name="Li Y."/>
            <person name="Tan C."/>
            <person name="Li Z."/>
            <person name="Guo J."/>
            <person name="Li S."/>
            <person name="Chen X."/>
            <person name="Wang C."/>
            <person name="Dai X."/>
            <person name="Yang H."/>
            <person name="Song W."/>
            <person name="Hou L."/>
            <person name="Xu J."/>
            <person name="Tong Z."/>
            <person name="Xu A."/>
            <person name="Yuan X."/>
            <person name="Wang W."/>
            <person name="Yang Q."/>
            <person name="Chen L."/>
            <person name="Sun Z."/>
            <person name="Wang K."/>
            <person name="Pan B."/>
            <person name="Chen J."/>
            <person name="Bao Y."/>
            <person name="Liu F."/>
            <person name="Qi X."/>
            <person name="Gang D.R."/>
            <person name="Wen J."/>
            <person name="Li J."/>
        </authorList>
    </citation>
    <scope>NUCLEOTIDE SEQUENCE</scope>
    <source>
        <strain evidence="2">Dzin_1.0</strain>
    </source>
</reference>
<keyword evidence="3" id="KW-1185">Reference proteome</keyword>
<feature type="region of interest" description="Disordered" evidence="1">
    <location>
        <begin position="1"/>
        <end position="22"/>
    </location>
</feature>
<evidence type="ECO:0000256" key="1">
    <source>
        <dbReference type="SAM" id="MobiDB-lite"/>
    </source>
</evidence>
<dbReference type="AlphaFoldDB" id="A0A9D5HB21"/>
<sequence>MAATLHAPVAPHRRGPTAVRSLHSPDLLDRPCFWPPPARRLLSGRLCPATLLSSTRTEHHPFPSALASPSCRLNIGDHDLRHIPLLWRQKPLLSLFRHVRRDEDQIITLKQCRLLHGIAMTRSRIGPRQGHTE</sequence>
<comment type="caution">
    <text evidence="2">The sequence shown here is derived from an EMBL/GenBank/DDBJ whole genome shotgun (WGS) entry which is preliminary data.</text>
</comment>